<gene>
    <name evidence="2" type="ORF">PAC_06530</name>
</gene>
<evidence type="ECO:0000256" key="1">
    <source>
        <dbReference type="SAM" id="Phobius"/>
    </source>
</evidence>
<sequence length="96" mass="11211">MHHIYDDPLLKSLLSYLPKSLRDPAVIVPAIVTFYVIFLGLWVMGALSWQGKNIKKAKDQKKHEQFQLDSDDEKDWAEFQASIRPEDKLKPEEKDQ</sequence>
<keyword evidence="3" id="KW-1185">Reference proteome</keyword>
<name>A0A1L7WV37_9HELO</name>
<dbReference type="AlphaFoldDB" id="A0A1L7WV37"/>
<dbReference type="OrthoDB" id="3508537at2759"/>
<feature type="transmembrane region" description="Helical" evidence="1">
    <location>
        <begin position="26"/>
        <end position="49"/>
    </location>
</feature>
<organism evidence="2 3">
    <name type="scientific">Phialocephala subalpina</name>
    <dbReference type="NCBI Taxonomy" id="576137"/>
    <lineage>
        <taxon>Eukaryota</taxon>
        <taxon>Fungi</taxon>
        <taxon>Dikarya</taxon>
        <taxon>Ascomycota</taxon>
        <taxon>Pezizomycotina</taxon>
        <taxon>Leotiomycetes</taxon>
        <taxon>Helotiales</taxon>
        <taxon>Mollisiaceae</taxon>
        <taxon>Phialocephala</taxon>
        <taxon>Phialocephala fortinii species complex</taxon>
    </lineage>
</organism>
<dbReference type="EMBL" id="FJOG01000008">
    <property type="protein sequence ID" value="CZR56641.1"/>
    <property type="molecule type" value="Genomic_DNA"/>
</dbReference>
<keyword evidence="1" id="KW-0472">Membrane</keyword>
<protein>
    <submittedName>
        <fullName evidence="2">Uncharacterized protein</fullName>
    </submittedName>
</protein>
<reference evidence="2 3" key="1">
    <citation type="submission" date="2016-03" db="EMBL/GenBank/DDBJ databases">
        <authorList>
            <person name="Ploux O."/>
        </authorList>
    </citation>
    <scope>NUCLEOTIDE SEQUENCE [LARGE SCALE GENOMIC DNA]</scope>
    <source>
        <strain evidence="2 3">UAMH 11012</strain>
    </source>
</reference>
<evidence type="ECO:0000313" key="2">
    <source>
        <dbReference type="EMBL" id="CZR56641.1"/>
    </source>
</evidence>
<keyword evidence="1" id="KW-0812">Transmembrane</keyword>
<evidence type="ECO:0000313" key="3">
    <source>
        <dbReference type="Proteomes" id="UP000184330"/>
    </source>
</evidence>
<keyword evidence="1" id="KW-1133">Transmembrane helix</keyword>
<proteinExistence type="predicted"/>
<accession>A0A1L7WV37</accession>
<dbReference type="Proteomes" id="UP000184330">
    <property type="component" value="Unassembled WGS sequence"/>
</dbReference>